<dbReference type="HOGENOM" id="CLU_106739_0_0_11"/>
<dbReference type="SUPFAM" id="SSF69118">
    <property type="entry name" value="AhpD-like"/>
    <property type="match status" value="1"/>
</dbReference>
<dbReference type="Pfam" id="PF02627">
    <property type="entry name" value="CMD"/>
    <property type="match status" value="1"/>
</dbReference>
<dbReference type="AlphaFoldDB" id="C7QAC7"/>
<dbReference type="RefSeq" id="WP_015792155.1">
    <property type="nucleotide sequence ID" value="NC_013131.1"/>
</dbReference>
<sequence>MSVSTTEDAATAVIDPMFAQMFGATAGHADAITELTEREKTFLRVTAAVCQAGLGHVFDAYVRLGVEHGVSTSEVRALLRFISYDCGYHAAAAGFERLAAFEARHGIVPDAVEPLGEAFVSTGADAVPSALPETARDILRDLDPHYLEFFDLQSRMRSGHGPDTLTERERGLVCLSIDVHYQTLEESFNAHASRAIRGGASQEEVRAALRFIAQFGATRVWRGWKALNAYFAESV</sequence>
<protein>
    <submittedName>
        <fullName evidence="2">Carboxymuconolactone decarboxylase</fullName>
    </submittedName>
</protein>
<reference evidence="2 3" key="1">
    <citation type="journal article" date="2009" name="Stand. Genomic Sci.">
        <title>Complete genome sequence of Catenulispora acidiphila type strain (ID 139908).</title>
        <authorList>
            <person name="Copeland A."/>
            <person name="Lapidus A."/>
            <person name="Glavina Del Rio T."/>
            <person name="Nolan M."/>
            <person name="Lucas S."/>
            <person name="Chen F."/>
            <person name="Tice H."/>
            <person name="Cheng J.F."/>
            <person name="Bruce D."/>
            <person name="Goodwin L."/>
            <person name="Pitluck S."/>
            <person name="Mikhailova N."/>
            <person name="Pati A."/>
            <person name="Ivanova N."/>
            <person name="Mavromatis K."/>
            <person name="Chen A."/>
            <person name="Palaniappan K."/>
            <person name="Chain P."/>
            <person name="Land M."/>
            <person name="Hauser L."/>
            <person name="Chang Y.J."/>
            <person name="Jeffries C.D."/>
            <person name="Chertkov O."/>
            <person name="Brettin T."/>
            <person name="Detter J.C."/>
            <person name="Han C."/>
            <person name="Ali Z."/>
            <person name="Tindall B.J."/>
            <person name="Goker M."/>
            <person name="Bristow J."/>
            <person name="Eisen J.A."/>
            <person name="Markowitz V."/>
            <person name="Hugenholtz P."/>
            <person name="Kyrpides N.C."/>
            <person name="Klenk H.P."/>
        </authorList>
    </citation>
    <scope>NUCLEOTIDE SEQUENCE [LARGE SCALE GENOMIC DNA]</scope>
    <source>
        <strain evidence="3">DSM 44928 / JCM 14897 / NBRC 102108 / NRRL B-24433 / ID139908</strain>
    </source>
</reference>
<dbReference type="Gene3D" id="1.20.1290.10">
    <property type="entry name" value="AhpD-like"/>
    <property type="match status" value="1"/>
</dbReference>
<dbReference type="InterPro" id="IPR029032">
    <property type="entry name" value="AhpD-like"/>
</dbReference>
<dbReference type="InParanoid" id="C7QAC7"/>
<dbReference type="GO" id="GO:0051920">
    <property type="term" value="F:peroxiredoxin activity"/>
    <property type="evidence" value="ECO:0007669"/>
    <property type="project" value="InterPro"/>
</dbReference>
<evidence type="ECO:0000259" key="1">
    <source>
        <dbReference type="Pfam" id="PF02627"/>
    </source>
</evidence>
<gene>
    <name evidence="2" type="ordered locus">Caci_3520</name>
</gene>
<organism evidence="2 3">
    <name type="scientific">Catenulispora acidiphila (strain DSM 44928 / JCM 14897 / NBRC 102108 / NRRL B-24433 / ID139908)</name>
    <dbReference type="NCBI Taxonomy" id="479433"/>
    <lineage>
        <taxon>Bacteria</taxon>
        <taxon>Bacillati</taxon>
        <taxon>Actinomycetota</taxon>
        <taxon>Actinomycetes</taxon>
        <taxon>Catenulisporales</taxon>
        <taxon>Catenulisporaceae</taxon>
        <taxon>Catenulispora</taxon>
    </lineage>
</organism>
<dbReference type="InterPro" id="IPR003779">
    <property type="entry name" value="CMD-like"/>
</dbReference>
<feature type="domain" description="Carboxymuconolactone decarboxylase-like" evidence="1">
    <location>
        <begin position="154"/>
        <end position="227"/>
    </location>
</feature>
<evidence type="ECO:0000313" key="2">
    <source>
        <dbReference type="EMBL" id="ACU72426.1"/>
    </source>
</evidence>
<keyword evidence="3" id="KW-1185">Reference proteome</keyword>
<dbReference type="Proteomes" id="UP000000851">
    <property type="component" value="Chromosome"/>
</dbReference>
<dbReference type="eggNOG" id="COG0599">
    <property type="taxonomic scope" value="Bacteria"/>
</dbReference>
<evidence type="ECO:0000313" key="3">
    <source>
        <dbReference type="Proteomes" id="UP000000851"/>
    </source>
</evidence>
<dbReference type="KEGG" id="cai:Caci_3520"/>
<dbReference type="STRING" id="479433.Caci_3520"/>
<name>C7QAC7_CATAD</name>
<accession>C7QAC7</accession>
<proteinExistence type="predicted"/>
<dbReference type="EMBL" id="CP001700">
    <property type="protein sequence ID" value="ACU72426.1"/>
    <property type="molecule type" value="Genomic_DNA"/>
</dbReference>